<reference evidence="9 10" key="1">
    <citation type="journal article" date="2010" name="Stand. Genomic Sci.">
        <title>Complete genome sequence of Conexibacter woesei type strain (ID131577).</title>
        <authorList>
            <person name="Pukall R."/>
            <person name="Lapidus A."/>
            <person name="Glavina Del Rio T."/>
            <person name="Copeland A."/>
            <person name="Tice H."/>
            <person name="Cheng J.-F."/>
            <person name="Lucas S."/>
            <person name="Chen F."/>
            <person name="Nolan M."/>
            <person name="Bruce D."/>
            <person name="Goodwin L."/>
            <person name="Pitluck S."/>
            <person name="Mavromatis K."/>
            <person name="Ivanova N."/>
            <person name="Ovchinnikova G."/>
            <person name="Pati A."/>
            <person name="Chen A."/>
            <person name="Palaniappan K."/>
            <person name="Land M."/>
            <person name="Hauser L."/>
            <person name="Chang Y.-J."/>
            <person name="Jeffries C.D."/>
            <person name="Chain P."/>
            <person name="Meincke L."/>
            <person name="Sims D."/>
            <person name="Brettin T."/>
            <person name="Detter J.C."/>
            <person name="Rohde M."/>
            <person name="Goeker M."/>
            <person name="Bristow J."/>
            <person name="Eisen J.A."/>
            <person name="Markowitz V."/>
            <person name="Kyrpides N.C."/>
            <person name="Klenk H.-P."/>
            <person name="Hugenholtz P."/>
        </authorList>
    </citation>
    <scope>NUCLEOTIDE SEQUENCE [LARGE SCALE GENOMIC DNA]</scope>
    <source>
        <strain evidence="10">DSM 14684 / CIP 108061 / JCM 11494 / NBRC 100937 / ID131577</strain>
    </source>
</reference>
<dbReference type="SUPFAM" id="SSF141523">
    <property type="entry name" value="L,D-transpeptidase catalytic domain-like"/>
    <property type="match status" value="1"/>
</dbReference>
<protein>
    <submittedName>
        <fullName evidence="9">ErfK/YbiS/YcfS/YnhG family protein</fullName>
    </submittedName>
</protein>
<keyword evidence="10" id="KW-1185">Reference proteome</keyword>
<feature type="domain" description="L,D-TPase catalytic" evidence="8">
    <location>
        <begin position="128"/>
        <end position="252"/>
    </location>
</feature>
<dbReference type="HOGENOM" id="CLU_082956_0_0_11"/>
<evidence type="ECO:0000313" key="9">
    <source>
        <dbReference type="EMBL" id="ADB50819.1"/>
    </source>
</evidence>
<evidence type="ECO:0000256" key="1">
    <source>
        <dbReference type="ARBA" id="ARBA00004752"/>
    </source>
</evidence>
<dbReference type="InterPro" id="IPR006311">
    <property type="entry name" value="TAT_signal"/>
</dbReference>
<keyword evidence="5 6" id="KW-0961">Cell wall biogenesis/degradation</keyword>
<evidence type="ECO:0000256" key="2">
    <source>
        <dbReference type="ARBA" id="ARBA00022679"/>
    </source>
</evidence>
<dbReference type="PANTHER" id="PTHR30582">
    <property type="entry name" value="L,D-TRANSPEPTIDASE"/>
    <property type="match status" value="1"/>
</dbReference>
<name>D3F7F7_CONWI</name>
<dbReference type="GO" id="GO:0016740">
    <property type="term" value="F:transferase activity"/>
    <property type="evidence" value="ECO:0007669"/>
    <property type="project" value="UniProtKB-KW"/>
</dbReference>
<dbReference type="PROSITE" id="PS52029">
    <property type="entry name" value="LD_TPASE"/>
    <property type="match status" value="1"/>
</dbReference>
<comment type="pathway">
    <text evidence="1 6">Cell wall biogenesis; peptidoglycan biosynthesis.</text>
</comment>
<gene>
    <name evidence="9" type="ordered locus">Cwoe_2395</name>
</gene>
<reference evidence="10" key="2">
    <citation type="submission" date="2010-01" db="EMBL/GenBank/DDBJ databases">
        <title>The complete genome of Conexibacter woesei DSM 14684.</title>
        <authorList>
            <consortium name="US DOE Joint Genome Institute (JGI-PGF)"/>
            <person name="Lucas S."/>
            <person name="Copeland A."/>
            <person name="Lapidus A."/>
            <person name="Glavina del Rio T."/>
            <person name="Dalin E."/>
            <person name="Tice H."/>
            <person name="Bruce D."/>
            <person name="Goodwin L."/>
            <person name="Pitluck S."/>
            <person name="Kyrpides N."/>
            <person name="Mavromatis K."/>
            <person name="Ivanova N."/>
            <person name="Mikhailova N."/>
            <person name="Chertkov O."/>
            <person name="Brettin T."/>
            <person name="Detter J.C."/>
            <person name="Han C."/>
            <person name="Larimer F."/>
            <person name="Land M."/>
            <person name="Hauser L."/>
            <person name="Markowitz V."/>
            <person name="Cheng J.-F."/>
            <person name="Hugenholtz P."/>
            <person name="Woyke T."/>
            <person name="Wu D."/>
            <person name="Pukall R."/>
            <person name="Steenblock K."/>
            <person name="Schneider S."/>
            <person name="Klenk H.-P."/>
            <person name="Eisen J.A."/>
        </authorList>
    </citation>
    <scope>NUCLEOTIDE SEQUENCE [LARGE SCALE GENOMIC DNA]</scope>
    <source>
        <strain evidence="10">DSM 14684 / CIP 108061 / JCM 11494 / NBRC 100937 / ID131577</strain>
    </source>
</reference>
<dbReference type="STRING" id="469383.Cwoe_2395"/>
<evidence type="ECO:0000259" key="8">
    <source>
        <dbReference type="PROSITE" id="PS52029"/>
    </source>
</evidence>
<dbReference type="GO" id="GO:0071972">
    <property type="term" value="F:peptidoglycan L,D-transpeptidase activity"/>
    <property type="evidence" value="ECO:0007669"/>
    <property type="project" value="TreeGrafter"/>
</dbReference>
<feature type="active site" description="Proton donor/acceptor" evidence="6">
    <location>
        <position position="209"/>
    </location>
</feature>
<dbReference type="EMBL" id="CP001854">
    <property type="protein sequence ID" value="ADB50819.1"/>
    <property type="molecule type" value="Genomic_DNA"/>
</dbReference>
<evidence type="ECO:0000256" key="4">
    <source>
        <dbReference type="ARBA" id="ARBA00022984"/>
    </source>
</evidence>
<evidence type="ECO:0000256" key="3">
    <source>
        <dbReference type="ARBA" id="ARBA00022960"/>
    </source>
</evidence>
<dbReference type="eggNOG" id="COG1376">
    <property type="taxonomic scope" value="Bacteria"/>
</dbReference>
<dbReference type="KEGG" id="cwo:Cwoe_2395"/>
<dbReference type="Gene3D" id="2.40.440.10">
    <property type="entry name" value="L,D-transpeptidase catalytic domain-like"/>
    <property type="match status" value="1"/>
</dbReference>
<dbReference type="GO" id="GO:0018104">
    <property type="term" value="P:peptidoglycan-protein cross-linking"/>
    <property type="evidence" value="ECO:0007669"/>
    <property type="project" value="TreeGrafter"/>
</dbReference>
<dbReference type="Pfam" id="PF03734">
    <property type="entry name" value="YkuD"/>
    <property type="match status" value="1"/>
</dbReference>
<evidence type="ECO:0000256" key="7">
    <source>
        <dbReference type="SAM" id="SignalP"/>
    </source>
</evidence>
<dbReference type="PANTHER" id="PTHR30582:SF2">
    <property type="entry name" value="L,D-TRANSPEPTIDASE YCIB-RELATED"/>
    <property type="match status" value="1"/>
</dbReference>
<dbReference type="InterPro" id="IPR005490">
    <property type="entry name" value="LD_TPept_cat_dom"/>
</dbReference>
<dbReference type="OrthoDB" id="5243103at2"/>
<dbReference type="GO" id="GO:0008360">
    <property type="term" value="P:regulation of cell shape"/>
    <property type="evidence" value="ECO:0007669"/>
    <property type="project" value="UniProtKB-UniRule"/>
</dbReference>
<dbReference type="InterPro" id="IPR038063">
    <property type="entry name" value="Transpep_catalytic_dom"/>
</dbReference>
<evidence type="ECO:0000256" key="6">
    <source>
        <dbReference type="PROSITE-ProRule" id="PRU01373"/>
    </source>
</evidence>
<sequence precursor="true">MSSRRLLLLVLVVLAGTAGVTGSAAAPSAAAAATQVQPFSVAPPSRADGATVARIVAPSFARARLDVPRHGRRVGTATAWSGQPQILLVLDAATRDGVEWVKLLLAERPNGSAGWVPRDNVTLGTTRYWVEVGLRSRTVTVSRGGRRVLRTRAVIGAPATPTPLGLAAIYERNRQPDPRAFLGPWALSLTSLSNVLESYGGGPGRVAIHGRAGESFADPLGSARSHGCIRVDNGPVSWMARTLPPGTPVRVSRG</sequence>
<keyword evidence="4 6" id="KW-0573">Peptidoglycan synthesis</keyword>
<dbReference type="UniPathway" id="UPA00219"/>
<dbReference type="PROSITE" id="PS51318">
    <property type="entry name" value="TAT"/>
    <property type="match status" value="1"/>
</dbReference>
<organism evidence="9 10">
    <name type="scientific">Conexibacter woesei (strain DSM 14684 / CCUG 47730 / CIP 108061 / JCM 11494 / NBRC 100937 / ID131577)</name>
    <dbReference type="NCBI Taxonomy" id="469383"/>
    <lineage>
        <taxon>Bacteria</taxon>
        <taxon>Bacillati</taxon>
        <taxon>Actinomycetota</taxon>
        <taxon>Thermoleophilia</taxon>
        <taxon>Solirubrobacterales</taxon>
        <taxon>Conexibacteraceae</taxon>
        <taxon>Conexibacter</taxon>
    </lineage>
</organism>
<dbReference type="InterPro" id="IPR050979">
    <property type="entry name" value="LD-transpeptidase"/>
</dbReference>
<accession>D3F7F7</accession>
<feature type="active site" description="Nucleophile" evidence="6">
    <location>
        <position position="228"/>
    </location>
</feature>
<keyword evidence="7" id="KW-0732">Signal</keyword>
<dbReference type="AlphaFoldDB" id="D3F7F7"/>
<feature type="chain" id="PRO_5003043548" evidence="7">
    <location>
        <begin position="26"/>
        <end position="254"/>
    </location>
</feature>
<proteinExistence type="predicted"/>
<dbReference type="CDD" id="cd16913">
    <property type="entry name" value="YkuD_like"/>
    <property type="match status" value="1"/>
</dbReference>
<dbReference type="GO" id="GO:0071555">
    <property type="term" value="P:cell wall organization"/>
    <property type="evidence" value="ECO:0007669"/>
    <property type="project" value="UniProtKB-UniRule"/>
</dbReference>
<dbReference type="GO" id="GO:0005576">
    <property type="term" value="C:extracellular region"/>
    <property type="evidence" value="ECO:0007669"/>
    <property type="project" value="TreeGrafter"/>
</dbReference>
<evidence type="ECO:0000313" key="10">
    <source>
        <dbReference type="Proteomes" id="UP000008229"/>
    </source>
</evidence>
<feature type="signal peptide" evidence="7">
    <location>
        <begin position="1"/>
        <end position="25"/>
    </location>
</feature>
<evidence type="ECO:0000256" key="5">
    <source>
        <dbReference type="ARBA" id="ARBA00023316"/>
    </source>
</evidence>
<keyword evidence="3 6" id="KW-0133">Cell shape</keyword>
<dbReference type="RefSeq" id="WP_012933870.1">
    <property type="nucleotide sequence ID" value="NC_013739.1"/>
</dbReference>
<dbReference type="Proteomes" id="UP000008229">
    <property type="component" value="Chromosome"/>
</dbReference>
<keyword evidence="2" id="KW-0808">Transferase</keyword>